<feature type="compositionally biased region" description="Basic and acidic residues" evidence="1">
    <location>
        <begin position="101"/>
        <end position="131"/>
    </location>
</feature>
<protein>
    <recommendedName>
        <fullName evidence="4">Clathrin light chain</fullName>
    </recommendedName>
</protein>
<feature type="compositionally biased region" description="Basic and acidic residues" evidence="1">
    <location>
        <begin position="39"/>
        <end position="52"/>
    </location>
</feature>
<feature type="region of interest" description="Disordered" evidence="1">
    <location>
        <begin position="92"/>
        <end position="148"/>
    </location>
</feature>
<evidence type="ECO:0000256" key="2">
    <source>
        <dbReference type="SAM" id="SignalP"/>
    </source>
</evidence>
<evidence type="ECO:0000313" key="3">
    <source>
        <dbReference type="EMBL" id="CAD9699753.1"/>
    </source>
</evidence>
<evidence type="ECO:0000256" key="1">
    <source>
        <dbReference type="SAM" id="MobiDB-lite"/>
    </source>
</evidence>
<feature type="compositionally biased region" description="Basic and acidic residues" evidence="1">
    <location>
        <begin position="139"/>
        <end position="148"/>
    </location>
</feature>
<organism evidence="3">
    <name type="scientific">Eucampia antarctica</name>
    <dbReference type="NCBI Taxonomy" id="49252"/>
    <lineage>
        <taxon>Eukaryota</taxon>
        <taxon>Sar</taxon>
        <taxon>Stramenopiles</taxon>
        <taxon>Ochrophyta</taxon>
        <taxon>Bacillariophyta</taxon>
        <taxon>Mediophyceae</taxon>
        <taxon>Biddulphiophycidae</taxon>
        <taxon>Hemiaulales</taxon>
        <taxon>Hemiaulaceae</taxon>
        <taxon>Eucampia</taxon>
    </lineage>
</organism>
<accession>A0A7S2SGW8</accession>
<feature type="signal peptide" evidence="2">
    <location>
        <begin position="1"/>
        <end position="19"/>
    </location>
</feature>
<dbReference type="EMBL" id="HBHI01029252">
    <property type="protein sequence ID" value="CAD9699753.1"/>
    <property type="molecule type" value="Transcribed_RNA"/>
</dbReference>
<dbReference type="AlphaFoldDB" id="A0A7S2SGW8"/>
<feature type="chain" id="PRO_5031212756" description="Clathrin light chain" evidence="2">
    <location>
        <begin position="20"/>
        <end position="166"/>
    </location>
</feature>
<proteinExistence type="predicted"/>
<sequence>MINKFSCLALLSFLHPLISSSFVIHSCRFGGNSQLRLSDRPASEFDNPRDPLDTSPPSSFDPNQFDVFEGGGWSTDINNPYVSARYVNVKRASTTSSDEAADPRERALASDKASEERMGTWVRARAEEKKTGQSNEMESFFREKTELDNEQRIAAWKQSNVAPNEE</sequence>
<name>A0A7S2SGW8_9STRA</name>
<gene>
    <name evidence="3" type="ORF">EANT1437_LOCUS14962</name>
</gene>
<evidence type="ECO:0008006" key="4">
    <source>
        <dbReference type="Google" id="ProtNLM"/>
    </source>
</evidence>
<reference evidence="3" key="1">
    <citation type="submission" date="2021-01" db="EMBL/GenBank/DDBJ databases">
        <authorList>
            <person name="Corre E."/>
            <person name="Pelletier E."/>
            <person name="Niang G."/>
            <person name="Scheremetjew M."/>
            <person name="Finn R."/>
            <person name="Kale V."/>
            <person name="Holt S."/>
            <person name="Cochrane G."/>
            <person name="Meng A."/>
            <person name="Brown T."/>
            <person name="Cohen L."/>
        </authorList>
    </citation>
    <scope>NUCLEOTIDE SEQUENCE</scope>
    <source>
        <strain evidence="3">CCMP1452</strain>
    </source>
</reference>
<feature type="region of interest" description="Disordered" evidence="1">
    <location>
        <begin position="39"/>
        <end position="64"/>
    </location>
</feature>
<keyword evidence="2" id="KW-0732">Signal</keyword>